<keyword evidence="1" id="KW-1133">Transmembrane helix</keyword>
<protein>
    <recommendedName>
        <fullName evidence="2">Haemophore haem-binding domain-containing protein</fullName>
    </recommendedName>
</protein>
<evidence type="ECO:0000313" key="4">
    <source>
        <dbReference type="Proteomes" id="UP000180113"/>
    </source>
</evidence>
<accession>A0AB73LI68</accession>
<gene>
    <name evidence="3" type="ORF">BKG62_02005</name>
</gene>
<comment type="caution">
    <text evidence="3">The sequence shown here is derived from an EMBL/GenBank/DDBJ whole genome shotgun (WGS) entry which is preliminary data.</text>
</comment>
<dbReference type="Pfam" id="PF16525">
    <property type="entry name" value="MHB"/>
    <property type="match status" value="1"/>
</dbReference>
<dbReference type="RefSeq" id="WP_052399493.1">
    <property type="nucleotide sequence ID" value="NZ_CP058976.1"/>
</dbReference>
<proteinExistence type="predicted"/>
<evidence type="ECO:0000313" key="3">
    <source>
        <dbReference type="EMBL" id="OHT54986.1"/>
    </source>
</evidence>
<sequence length="127" mass="13558">MPLLSSAGTRQVGRAFLASVATAGVMVLLGFVPRSTAEPDAEPVINCDAAGYQRVAAGVALATADYMDENPDVRDAYTRMKSDNVRPSDEVEAYLAERPDVAASMSRLRAPLKDLMIRCGWGVPASR</sequence>
<evidence type="ECO:0000259" key="2">
    <source>
        <dbReference type="Pfam" id="PF16525"/>
    </source>
</evidence>
<name>A0AB73LI68_MYCCH</name>
<keyword evidence="1" id="KW-0472">Membrane</keyword>
<dbReference type="Gene3D" id="1.20.20.20">
    <property type="entry name" value="Haemophore, haem-binding domain"/>
    <property type="match status" value="1"/>
</dbReference>
<feature type="domain" description="Haemophore haem-binding" evidence="2">
    <location>
        <begin position="46"/>
        <end position="120"/>
    </location>
</feature>
<reference evidence="3 4" key="1">
    <citation type="submission" date="2016-10" db="EMBL/GenBank/DDBJ databases">
        <title>Evaluation of Human, Animal and Environmental Mycobacterium chelonae Isolates by Core Genome Phylogenomic Analysis, Targeted Gene Comparison, and Anti-microbial Susceptibility Patterns: A Tale of Mistaken Identities.</title>
        <authorList>
            <person name="Fogelson S.B."/>
            <person name="Camus A.C."/>
            <person name="Lorenz W."/>
            <person name="Vasireddy R."/>
            <person name="Vasireddy S."/>
            <person name="Smith T."/>
            <person name="Brown-Elliott B.A."/>
            <person name="Wallace R.J.Jr."/>
            <person name="Hasan N.A."/>
            <person name="Reischl U."/>
            <person name="Sanchez S."/>
        </authorList>
    </citation>
    <scope>NUCLEOTIDE SEQUENCE [LARGE SCALE GENOMIC DNA]</scope>
    <source>
        <strain evidence="3 4">42895</strain>
    </source>
</reference>
<organism evidence="3 4">
    <name type="scientific">Mycobacteroides chelonae</name>
    <name type="common">Mycobacterium chelonae</name>
    <dbReference type="NCBI Taxonomy" id="1774"/>
    <lineage>
        <taxon>Bacteria</taxon>
        <taxon>Bacillati</taxon>
        <taxon>Actinomycetota</taxon>
        <taxon>Actinomycetes</taxon>
        <taxon>Mycobacteriales</taxon>
        <taxon>Mycobacteriaceae</taxon>
        <taxon>Mycobacteroides</taxon>
    </lineage>
</organism>
<feature type="transmembrane region" description="Helical" evidence="1">
    <location>
        <begin position="12"/>
        <end position="32"/>
    </location>
</feature>
<dbReference type="InterPro" id="IPR032407">
    <property type="entry name" value="MHB"/>
</dbReference>
<dbReference type="Proteomes" id="UP000180113">
    <property type="component" value="Unassembled WGS sequence"/>
</dbReference>
<dbReference type="NCBIfam" id="TIGR04529">
    <property type="entry name" value="MTB_hemophore"/>
    <property type="match status" value="1"/>
</dbReference>
<keyword evidence="1" id="KW-0812">Transmembrane</keyword>
<dbReference type="GO" id="GO:0020037">
    <property type="term" value="F:heme binding"/>
    <property type="evidence" value="ECO:0007669"/>
    <property type="project" value="InterPro"/>
</dbReference>
<evidence type="ECO:0000256" key="1">
    <source>
        <dbReference type="SAM" id="Phobius"/>
    </source>
</evidence>
<dbReference type="InterPro" id="IPR038378">
    <property type="entry name" value="MHB_sf"/>
</dbReference>
<dbReference type="EMBL" id="MLHW01000001">
    <property type="protein sequence ID" value="OHT54986.1"/>
    <property type="molecule type" value="Genomic_DNA"/>
</dbReference>
<dbReference type="AlphaFoldDB" id="A0AB73LI68"/>